<dbReference type="Gene3D" id="1.50.40.10">
    <property type="entry name" value="Mitochondrial carrier domain"/>
    <property type="match status" value="1"/>
</dbReference>
<evidence type="ECO:0000256" key="12">
    <source>
        <dbReference type="SAM" id="Phobius"/>
    </source>
</evidence>
<evidence type="ECO:0000313" key="13">
    <source>
        <dbReference type="EMBL" id="OBR88502.1"/>
    </source>
</evidence>
<evidence type="ECO:0000256" key="4">
    <source>
        <dbReference type="ARBA" id="ARBA00022692"/>
    </source>
</evidence>
<evidence type="ECO:0000256" key="2">
    <source>
        <dbReference type="ARBA" id="ARBA00006375"/>
    </source>
</evidence>
<dbReference type="VEuPathDB" id="FungiDB:I303_00319"/>
<sequence>MSTTPSPTVGSSSTSIYTIPPSIKGKERAYAEDYIIASPHEQAWPPARESERWTTSTSELWKRSRARAKTDRTSWDYVLTSGVAGGIAGCVAKTAIAPLDRVKILFQTSNADFRKYAGTPLGLIHATGVIYKTSGIRGLFQGHSATLMRIFPYAGIKYMLYDWMERILIPTPDHRTPWRFFLAGSTSGVASVLCTYPLELIRVRLAFQTKTSERTSLLEAVKSIYHEKDTVHTSKQKSNISPFIRSIPLYPFYRGFSITIIGMIPYAGVSFLTYGTLKKHAAEYISYFKDRPTIRDLSCGAVAGAVSQTASYPFEVIRRRMQVGGTLGNGGINAKQAIRSVYDAKGWRGFFVGLSIGYVKVIPMTSISFATWQLLKRSWEL</sequence>
<evidence type="ECO:0000256" key="11">
    <source>
        <dbReference type="RuleBase" id="RU000488"/>
    </source>
</evidence>
<reference evidence="14" key="3">
    <citation type="submission" date="2024-02" db="EMBL/GenBank/DDBJ databases">
        <title>Comparative genomics of Cryptococcus and Kwoniella reveals pathogenesis evolution and contrasting modes of karyotype evolution via chromosome fusion or intercentromeric recombination.</title>
        <authorList>
            <person name="Coelho M.A."/>
            <person name="David-Palma M."/>
            <person name="Shea T."/>
            <person name="Bowers K."/>
            <person name="McGinley-Smith S."/>
            <person name="Mohammad A.W."/>
            <person name="Gnirke A."/>
            <person name="Yurkov A.M."/>
            <person name="Nowrousian M."/>
            <person name="Sun S."/>
            <person name="Cuomo C.A."/>
            <person name="Heitman J."/>
        </authorList>
    </citation>
    <scope>NUCLEOTIDE SEQUENCE</scope>
    <source>
        <strain evidence="14">CBS 10117</strain>
    </source>
</reference>
<dbReference type="InterPro" id="IPR002067">
    <property type="entry name" value="MCP"/>
</dbReference>
<dbReference type="PROSITE" id="PS50920">
    <property type="entry name" value="SOLCAR"/>
    <property type="match status" value="3"/>
</dbReference>
<dbReference type="Proteomes" id="UP000078595">
    <property type="component" value="Chromosome 1"/>
</dbReference>
<evidence type="ECO:0000256" key="5">
    <source>
        <dbReference type="ARBA" id="ARBA00022737"/>
    </source>
</evidence>
<evidence type="ECO:0000256" key="6">
    <source>
        <dbReference type="ARBA" id="ARBA00022792"/>
    </source>
</evidence>
<dbReference type="KEGG" id="kdj:28964018"/>
<dbReference type="GO" id="GO:0055085">
    <property type="term" value="P:transmembrane transport"/>
    <property type="evidence" value="ECO:0007669"/>
    <property type="project" value="InterPro"/>
</dbReference>
<dbReference type="RefSeq" id="XP_018266344.1">
    <property type="nucleotide sequence ID" value="XM_018403690.1"/>
</dbReference>
<evidence type="ECO:0000256" key="8">
    <source>
        <dbReference type="ARBA" id="ARBA00023128"/>
    </source>
</evidence>
<proteinExistence type="inferred from homology"/>
<evidence type="ECO:0000256" key="10">
    <source>
        <dbReference type="PROSITE-ProRule" id="PRU00282"/>
    </source>
</evidence>
<keyword evidence="6" id="KW-0999">Mitochondrion inner membrane</keyword>
<feature type="repeat" description="Solcar" evidence="10">
    <location>
        <begin position="76"/>
        <end position="167"/>
    </location>
</feature>
<keyword evidence="8" id="KW-0496">Mitochondrion</keyword>
<dbReference type="EMBL" id="KI894027">
    <property type="protein sequence ID" value="OBR88502.1"/>
    <property type="molecule type" value="Genomic_DNA"/>
</dbReference>
<comment type="similarity">
    <text evidence="2 11">Belongs to the mitochondrial carrier (TC 2.A.29) family.</text>
</comment>
<keyword evidence="5" id="KW-0677">Repeat</keyword>
<feature type="repeat" description="Solcar" evidence="10">
    <location>
        <begin position="291"/>
        <end position="378"/>
    </location>
</feature>
<evidence type="ECO:0000256" key="9">
    <source>
        <dbReference type="ARBA" id="ARBA00023136"/>
    </source>
</evidence>
<evidence type="ECO:0000313" key="14">
    <source>
        <dbReference type="EMBL" id="WWC57784.1"/>
    </source>
</evidence>
<keyword evidence="9 10" id="KW-0472">Membrane</keyword>
<keyword evidence="3 11" id="KW-0813">Transport</keyword>
<dbReference type="PANTHER" id="PTHR24089">
    <property type="entry name" value="SOLUTE CARRIER FAMILY 25"/>
    <property type="match status" value="1"/>
</dbReference>
<evidence type="ECO:0000256" key="3">
    <source>
        <dbReference type="ARBA" id="ARBA00022448"/>
    </source>
</evidence>
<protein>
    <submittedName>
        <fullName evidence="13">Solute carrier family 25 (Mitochondrial carrier protein), member 16</fullName>
    </submittedName>
</protein>
<keyword evidence="7 12" id="KW-1133">Transmembrane helix</keyword>
<organism evidence="13">
    <name type="scientific">Kwoniella dejecticola CBS 10117</name>
    <dbReference type="NCBI Taxonomy" id="1296121"/>
    <lineage>
        <taxon>Eukaryota</taxon>
        <taxon>Fungi</taxon>
        <taxon>Dikarya</taxon>
        <taxon>Basidiomycota</taxon>
        <taxon>Agaricomycotina</taxon>
        <taxon>Tremellomycetes</taxon>
        <taxon>Tremellales</taxon>
        <taxon>Cryptococcaceae</taxon>
        <taxon>Kwoniella</taxon>
    </lineage>
</organism>
<dbReference type="AlphaFoldDB" id="A0A1A6AEK6"/>
<evidence type="ECO:0000256" key="1">
    <source>
        <dbReference type="ARBA" id="ARBA00004448"/>
    </source>
</evidence>
<reference evidence="13" key="1">
    <citation type="submission" date="2013-07" db="EMBL/GenBank/DDBJ databases">
        <title>The Genome Sequence of Cryptococcus dejecticola CBS10117.</title>
        <authorList>
            <consortium name="The Broad Institute Genome Sequencing Platform"/>
            <person name="Cuomo C."/>
            <person name="Litvintseva A."/>
            <person name="Chen Y."/>
            <person name="Heitman J."/>
            <person name="Sun S."/>
            <person name="Springer D."/>
            <person name="Dromer F."/>
            <person name="Young S.K."/>
            <person name="Zeng Q."/>
            <person name="Gargeya S."/>
            <person name="Fitzgerald M."/>
            <person name="Abouelleil A."/>
            <person name="Alvarado L."/>
            <person name="Berlin A.M."/>
            <person name="Chapman S.B."/>
            <person name="Dewar J."/>
            <person name="Goldberg J."/>
            <person name="Griggs A."/>
            <person name="Gujja S."/>
            <person name="Hansen M."/>
            <person name="Howarth C."/>
            <person name="Imamovic A."/>
            <person name="Larimer J."/>
            <person name="McCowan C."/>
            <person name="Murphy C."/>
            <person name="Pearson M."/>
            <person name="Priest M."/>
            <person name="Roberts A."/>
            <person name="Saif S."/>
            <person name="Shea T."/>
            <person name="Sykes S."/>
            <person name="Wortman J."/>
            <person name="Nusbaum C."/>
            <person name="Birren B."/>
        </authorList>
    </citation>
    <scope>NUCLEOTIDE SEQUENCE [LARGE SCALE GENOMIC DNA]</scope>
    <source>
        <strain evidence="13">CBS 10117</strain>
    </source>
</reference>
<feature type="repeat" description="Solcar" evidence="10">
    <location>
        <begin position="175"/>
        <end position="280"/>
    </location>
</feature>
<keyword evidence="15" id="KW-1185">Reference proteome</keyword>
<keyword evidence="4 10" id="KW-0812">Transmembrane</keyword>
<gene>
    <name evidence="13" type="ORF">I303_00319</name>
    <name evidence="14" type="ORF">I303_100319</name>
</gene>
<dbReference type="PRINTS" id="PR00928">
    <property type="entry name" value="GRAVESDC"/>
</dbReference>
<feature type="transmembrane region" description="Helical" evidence="12">
    <location>
        <begin position="252"/>
        <end position="274"/>
    </location>
</feature>
<dbReference type="GeneID" id="28964018"/>
<dbReference type="GO" id="GO:0005743">
    <property type="term" value="C:mitochondrial inner membrane"/>
    <property type="evidence" value="ECO:0007669"/>
    <property type="project" value="UniProtKB-SubCell"/>
</dbReference>
<dbReference type="InterPro" id="IPR023395">
    <property type="entry name" value="MCP_dom_sf"/>
</dbReference>
<dbReference type="SUPFAM" id="SSF103506">
    <property type="entry name" value="Mitochondrial carrier"/>
    <property type="match status" value="1"/>
</dbReference>
<evidence type="ECO:0000313" key="15">
    <source>
        <dbReference type="Proteomes" id="UP000078595"/>
    </source>
</evidence>
<dbReference type="OrthoDB" id="270584at2759"/>
<dbReference type="STRING" id="1296121.A0A1A6AEK6"/>
<comment type="subcellular location">
    <subcellularLocation>
        <location evidence="1">Mitochondrion inner membrane</location>
        <topology evidence="1">Multi-pass membrane protein</topology>
    </subcellularLocation>
</comment>
<dbReference type="InterPro" id="IPR018108">
    <property type="entry name" value="MCP_transmembrane"/>
</dbReference>
<reference evidence="14" key="2">
    <citation type="submission" date="2013-07" db="EMBL/GenBank/DDBJ databases">
        <authorList>
            <consortium name="The Broad Institute Genome Sequencing Platform"/>
            <person name="Cuomo C."/>
            <person name="Litvintseva A."/>
            <person name="Chen Y."/>
            <person name="Heitman J."/>
            <person name="Sun S."/>
            <person name="Springer D."/>
            <person name="Dromer F."/>
            <person name="Young S.K."/>
            <person name="Zeng Q."/>
            <person name="Gargeya S."/>
            <person name="Fitzgerald M."/>
            <person name="Abouelleil A."/>
            <person name="Alvarado L."/>
            <person name="Berlin A.M."/>
            <person name="Chapman S.B."/>
            <person name="Dewar J."/>
            <person name="Goldberg J."/>
            <person name="Griggs A."/>
            <person name="Gujja S."/>
            <person name="Hansen M."/>
            <person name="Howarth C."/>
            <person name="Imamovic A."/>
            <person name="Larimer J."/>
            <person name="McCowan C."/>
            <person name="Murphy C."/>
            <person name="Pearson M."/>
            <person name="Priest M."/>
            <person name="Roberts A."/>
            <person name="Saif S."/>
            <person name="Shea T."/>
            <person name="Sykes S."/>
            <person name="Wortman J."/>
            <person name="Nusbaum C."/>
            <person name="Birren B."/>
        </authorList>
    </citation>
    <scope>NUCLEOTIDE SEQUENCE</scope>
    <source>
        <strain evidence="14">CBS 10117</strain>
    </source>
</reference>
<name>A0A1A6AEK6_9TREE</name>
<evidence type="ECO:0000256" key="7">
    <source>
        <dbReference type="ARBA" id="ARBA00022989"/>
    </source>
</evidence>
<dbReference type="EMBL" id="CP144530">
    <property type="protein sequence ID" value="WWC57784.1"/>
    <property type="molecule type" value="Genomic_DNA"/>
</dbReference>
<feature type="transmembrane region" description="Helical" evidence="12">
    <location>
        <begin position="349"/>
        <end position="375"/>
    </location>
</feature>
<accession>A0A1A6AEK6</accession>
<dbReference type="PRINTS" id="PR00926">
    <property type="entry name" value="MITOCARRIER"/>
</dbReference>
<dbReference type="Pfam" id="PF00153">
    <property type="entry name" value="Mito_carr"/>
    <property type="match status" value="3"/>
</dbReference>
<dbReference type="InterPro" id="IPR002167">
    <property type="entry name" value="GDC-like"/>
</dbReference>